<feature type="domain" description="Domain X" evidence="1">
    <location>
        <begin position="417"/>
        <end position="496"/>
    </location>
</feature>
<proteinExistence type="predicted"/>
<dbReference type="Proteomes" id="UP000290365">
    <property type="component" value="Chromosome"/>
</dbReference>
<accession>A0A4P6JV14</accession>
<dbReference type="PANTHER" id="PTHR33642:SF4">
    <property type="entry name" value="COX1_OXI3 INTRON 1 PROTEIN-RELATED"/>
    <property type="match status" value="1"/>
</dbReference>
<dbReference type="KEGG" id="kbs:EPA93_23485"/>
<dbReference type="RefSeq" id="WP_129889839.1">
    <property type="nucleotide sequence ID" value="NZ_CP035758.1"/>
</dbReference>
<dbReference type="InterPro" id="IPR024937">
    <property type="entry name" value="Domain_X"/>
</dbReference>
<dbReference type="GO" id="GO:0003964">
    <property type="term" value="F:RNA-directed DNA polymerase activity"/>
    <property type="evidence" value="ECO:0007669"/>
    <property type="project" value="TreeGrafter"/>
</dbReference>
<keyword evidence="3" id="KW-1185">Reference proteome</keyword>
<sequence length="529" mass="58754">MAKGHLSNERESFPLTTGSRVGTDESCIGMVREMRTAETIRGLIQERGKKGLPLERVYRLLFNPELYITAYNNICLHKGTIRPETTEKPVADVSLEQVEAIIEILRNERYRWRPALLASMGGKSLTCTEGKNAVGQRMPDLPVWADVVVMEVMGMILQAYYTPQPGAYSHGFQPAHERQKALQELLSTWSAPVWFVEGDISPSLANLDQQVLLALLSEKIKDGRFLRLIKLWLDAGYLADERLMAVLGGSPQLGTLLISLYLTKLDAFVKCELAVVEGKQAATVRTKQDAERAAALSSQPNVAIRSVSRLAGGKASSPAFHTSKYVRCGGEFLLGLQGTRQEAEEIKARVSLFLKEVLRCELSQVKLCVTHARKQSARFSGYAVQVGGGRAGQTGRNEKVDHALSLCIPAEALKARCQRYMKNGKAVHRGALVHKSDAAIVRLYQMEYSSFVAYYQLAHNRYSLKKLKWIMQQSLVKTLAYKHRMPVAAIYAKYGATFRSGSRVFAGLQVVEIRGNDELSVAHWGAQPL</sequence>
<dbReference type="GO" id="GO:0006315">
    <property type="term" value="P:homing of group II introns"/>
    <property type="evidence" value="ECO:0007669"/>
    <property type="project" value="TreeGrafter"/>
</dbReference>
<dbReference type="AlphaFoldDB" id="A0A4P6JV14"/>
<name>A0A4P6JV14_KTERU</name>
<evidence type="ECO:0000313" key="3">
    <source>
        <dbReference type="Proteomes" id="UP000290365"/>
    </source>
</evidence>
<dbReference type="PANTHER" id="PTHR33642">
    <property type="entry name" value="COX1/OXI3 INTRON 1 PROTEIN-RELATED"/>
    <property type="match status" value="1"/>
</dbReference>
<dbReference type="Pfam" id="PF01348">
    <property type="entry name" value="Intron_maturas2"/>
    <property type="match status" value="1"/>
</dbReference>
<dbReference type="OrthoDB" id="140258at2"/>
<evidence type="ECO:0000259" key="1">
    <source>
        <dbReference type="Pfam" id="PF01348"/>
    </source>
</evidence>
<gene>
    <name evidence="2" type="ORF">EPA93_23485</name>
</gene>
<dbReference type="GO" id="GO:0005737">
    <property type="term" value="C:cytoplasm"/>
    <property type="evidence" value="ECO:0007669"/>
    <property type="project" value="UniProtKB-ARBA"/>
</dbReference>
<dbReference type="GO" id="GO:0006397">
    <property type="term" value="P:mRNA processing"/>
    <property type="evidence" value="ECO:0007669"/>
    <property type="project" value="InterPro"/>
</dbReference>
<organism evidence="2 3">
    <name type="scientific">Ktedonosporobacter rubrisoli</name>
    <dbReference type="NCBI Taxonomy" id="2509675"/>
    <lineage>
        <taxon>Bacteria</taxon>
        <taxon>Bacillati</taxon>
        <taxon>Chloroflexota</taxon>
        <taxon>Ktedonobacteria</taxon>
        <taxon>Ktedonobacterales</taxon>
        <taxon>Ktedonosporobacteraceae</taxon>
        <taxon>Ktedonosporobacter</taxon>
    </lineage>
</organism>
<dbReference type="EMBL" id="CP035758">
    <property type="protein sequence ID" value="QBD78786.1"/>
    <property type="molecule type" value="Genomic_DNA"/>
</dbReference>
<evidence type="ECO:0000313" key="2">
    <source>
        <dbReference type="EMBL" id="QBD78786.1"/>
    </source>
</evidence>
<protein>
    <recommendedName>
        <fullName evidence="1">Domain X domain-containing protein</fullName>
    </recommendedName>
</protein>
<reference evidence="2 3" key="1">
    <citation type="submission" date="2019-01" db="EMBL/GenBank/DDBJ databases">
        <title>Ktedonosporobacter rubrisoli SCAWS-G2.</title>
        <authorList>
            <person name="Huang Y."/>
            <person name="Yan B."/>
        </authorList>
    </citation>
    <scope>NUCLEOTIDE SEQUENCE [LARGE SCALE GENOMIC DNA]</scope>
    <source>
        <strain evidence="2 3">SCAWS-G2</strain>
    </source>
</reference>
<dbReference type="CDD" id="cd01651">
    <property type="entry name" value="RT_G2_intron"/>
    <property type="match status" value="1"/>
</dbReference>